<sequence>MTETGQMERTLAVTRGGKDELTKLLNDANISIILEKSIALTVADAKDLNTKNSELRTSLGSKPALGYILEADDVVQKWLDIIKQHDETVEKAKKRYLYGSPSQTVAEQDIAWLRRLTIKQKKPASGSGSKLPTPSTAARKTSSATTTKKTAGSTTGTGETRRTTTSQQTRLTQRPTSANGRVKVPVKQTQKTIVKDTSKAGIPRRSQKDSKPTAITQQQKKPTGTRRPVAKSVKNDDDNNNDTLVTAPDVSTTECNTGSSNASGKSSSVSTAGLSEEQEASTTESITEEVKKEDELLSNDKQPDVPETAVSVTSSASQRSGDSQPSNAINEQREAVEDAESEHDAEVAAATNHTSNIPTTVTDQSILRSSLSPNSVTSLPRPETPEVDQLRQRFESFAQVGASNSANQNQQQQQHRKSLSPETALKIKDTRPKTPGGKHVKNMVNFFMDENLHKWEF</sequence>
<feature type="compositionally biased region" description="Polar residues" evidence="1">
    <location>
        <begin position="351"/>
        <end position="378"/>
    </location>
</feature>
<feature type="compositionally biased region" description="Low complexity" evidence="1">
    <location>
        <begin position="132"/>
        <end position="177"/>
    </location>
</feature>
<dbReference type="Gene3D" id="3.30.70.141">
    <property type="entry name" value="Nucleoside diphosphate kinase-like domain"/>
    <property type="match status" value="1"/>
</dbReference>
<keyword evidence="3" id="KW-1185">Reference proteome</keyword>
<feature type="compositionally biased region" description="Polar residues" evidence="1">
    <location>
        <begin position="213"/>
        <end position="222"/>
    </location>
</feature>
<feature type="region of interest" description="Disordered" evidence="1">
    <location>
        <begin position="121"/>
        <end position="387"/>
    </location>
</feature>
<feature type="compositionally biased region" description="Basic and acidic residues" evidence="1">
    <location>
        <begin position="331"/>
        <end position="346"/>
    </location>
</feature>
<feature type="compositionally biased region" description="Low complexity" evidence="1">
    <location>
        <begin position="402"/>
        <end position="413"/>
    </location>
</feature>
<proteinExistence type="predicted"/>
<dbReference type="AlphaFoldDB" id="A0AAD5K968"/>
<gene>
    <name evidence="2" type="ORF">BDA99DRAFT_498225</name>
</gene>
<dbReference type="InterPro" id="IPR036850">
    <property type="entry name" value="NDK-like_dom_sf"/>
</dbReference>
<organism evidence="2 3">
    <name type="scientific">Phascolomyces articulosus</name>
    <dbReference type="NCBI Taxonomy" id="60185"/>
    <lineage>
        <taxon>Eukaryota</taxon>
        <taxon>Fungi</taxon>
        <taxon>Fungi incertae sedis</taxon>
        <taxon>Mucoromycota</taxon>
        <taxon>Mucoromycotina</taxon>
        <taxon>Mucoromycetes</taxon>
        <taxon>Mucorales</taxon>
        <taxon>Lichtheimiaceae</taxon>
        <taxon>Phascolomyces</taxon>
    </lineage>
</organism>
<evidence type="ECO:0000256" key="1">
    <source>
        <dbReference type="SAM" id="MobiDB-lite"/>
    </source>
</evidence>
<dbReference type="Proteomes" id="UP001209540">
    <property type="component" value="Unassembled WGS sequence"/>
</dbReference>
<reference evidence="2" key="2">
    <citation type="submission" date="2023-02" db="EMBL/GenBank/DDBJ databases">
        <authorList>
            <consortium name="DOE Joint Genome Institute"/>
            <person name="Mondo S.J."/>
            <person name="Chang Y."/>
            <person name="Wang Y."/>
            <person name="Ahrendt S."/>
            <person name="Andreopoulos W."/>
            <person name="Barry K."/>
            <person name="Beard J."/>
            <person name="Benny G.L."/>
            <person name="Blankenship S."/>
            <person name="Bonito G."/>
            <person name="Cuomo C."/>
            <person name="Desiro A."/>
            <person name="Gervers K.A."/>
            <person name="Hundley H."/>
            <person name="Kuo A."/>
            <person name="LaButti K."/>
            <person name="Lang B.F."/>
            <person name="Lipzen A."/>
            <person name="O'Donnell K."/>
            <person name="Pangilinan J."/>
            <person name="Reynolds N."/>
            <person name="Sandor L."/>
            <person name="Smith M.W."/>
            <person name="Tsang A."/>
            <person name="Grigoriev I.V."/>
            <person name="Stajich J.E."/>
            <person name="Spatafora J.W."/>
        </authorList>
    </citation>
    <scope>NUCLEOTIDE SEQUENCE</scope>
    <source>
        <strain evidence="2">RSA 2281</strain>
    </source>
</reference>
<evidence type="ECO:0000313" key="2">
    <source>
        <dbReference type="EMBL" id="KAI9274680.1"/>
    </source>
</evidence>
<feature type="region of interest" description="Disordered" evidence="1">
    <location>
        <begin position="399"/>
        <end position="440"/>
    </location>
</feature>
<name>A0AAD5K968_9FUNG</name>
<feature type="compositionally biased region" description="Low complexity" evidence="1">
    <location>
        <begin position="256"/>
        <end position="275"/>
    </location>
</feature>
<reference evidence="2" key="1">
    <citation type="journal article" date="2022" name="IScience">
        <title>Evolution of zygomycete secretomes and the origins of terrestrial fungal ecologies.</title>
        <authorList>
            <person name="Chang Y."/>
            <person name="Wang Y."/>
            <person name="Mondo S."/>
            <person name="Ahrendt S."/>
            <person name="Andreopoulos W."/>
            <person name="Barry K."/>
            <person name="Beard J."/>
            <person name="Benny G.L."/>
            <person name="Blankenship S."/>
            <person name="Bonito G."/>
            <person name="Cuomo C."/>
            <person name="Desiro A."/>
            <person name="Gervers K.A."/>
            <person name="Hundley H."/>
            <person name="Kuo A."/>
            <person name="LaButti K."/>
            <person name="Lang B.F."/>
            <person name="Lipzen A."/>
            <person name="O'Donnell K."/>
            <person name="Pangilinan J."/>
            <person name="Reynolds N."/>
            <person name="Sandor L."/>
            <person name="Smith M.E."/>
            <person name="Tsang A."/>
            <person name="Grigoriev I.V."/>
            <person name="Stajich J.E."/>
            <person name="Spatafora J.W."/>
        </authorList>
    </citation>
    <scope>NUCLEOTIDE SEQUENCE</scope>
    <source>
        <strain evidence="2">RSA 2281</strain>
    </source>
</reference>
<protein>
    <submittedName>
        <fullName evidence="2">Uncharacterized protein</fullName>
    </submittedName>
</protein>
<evidence type="ECO:0000313" key="3">
    <source>
        <dbReference type="Proteomes" id="UP001209540"/>
    </source>
</evidence>
<dbReference type="EMBL" id="JAIXMP010000004">
    <property type="protein sequence ID" value="KAI9274680.1"/>
    <property type="molecule type" value="Genomic_DNA"/>
</dbReference>
<accession>A0AAD5K968</accession>
<comment type="caution">
    <text evidence="2">The sequence shown here is derived from an EMBL/GenBank/DDBJ whole genome shotgun (WGS) entry which is preliminary data.</text>
</comment>
<feature type="compositionally biased region" description="Polar residues" evidence="1">
    <location>
        <begin position="310"/>
        <end position="330"/>
    </location>
</feature>